<evidence type="ECO:0008006" key="4">
    <source>
        <dbReference type="Google" id="ProtNLM"/>
    </source>
</evidence>
<keyword evidence="1" id="KW-1133">Transmembrane helix</keyword>
<dbReference type="AlphaFoldDB" id="A0A1G7Z1B4"/>
<feature type="transmembrane region" description="Helical" evidence="1">
    <location>
        <begin position="48"/>
        <end position="66"/>
    </location>
</feature>
<keyword evidence="1" id="KW-0812">Transmembrane</keyword>
<feature type="transmembrane region" description="Helical" evidence="1">
    <location>
        <begin position="419"/>
        <end position="437"/>
    </location>
</feature>
<evidence type="ECO:0000313" key="3">
    <source>
        <dbReference type="Proteomes" id="UP000199492"/>
    </source>
</evidence>
<feature type="transmembrane region" description="Helical" evidence="1">
    <location>
        <begin position="315"/>
        <end position="332"/>
    </location>
</feature>
<dbReference type="PANTHER" id="PTHR37422">
    <property type="entry name" value="TEICHURONIC ACID BIOSYNTHESIS PROTEIN TUAE"/>
    <property type="match status" value="1"/>
</dbReference>
<organism evidence="2 3">
    <name type="scientific">Winogradskyella thalassocola</name>
    <dbReference type="NCBI Taxonomy" id="262004"/>
    <lineage>
        <taxon>Bacteria</taxon>
        <taxon>Pseudomonadati</taxon>
        <taxon>Bacteroidota</taxon>
        <taxon>Flavobacteriia</taxon>
        <taxon>Flavobacteriales</taxon>
        <taxon>Flavobacteriaceae</taxon>
        <taxon>Winogradskyella</taxon>
    </lineage>
</organism>
<protein>
    <recommendedName>
        <fullName evidence="4">O-antigen ligase</fullName>
    </recommendedName>
</protein>
<keyword evidence="3" id="KW-1185">Reference proteome</keyword>
<feature type="transmembrane region" description="Helical" evidence="1">
    <location>
        <begin position="78"/>
        <end position="97"/>
    </location>
</feature>
<dbReference type="EMBL" id="FNCZ01000001">
    <property type="protein sequence ID" value="SDH02385.1"/>
    <property type="molecule type" value="Genomic_DNA"/>
</dbReference>
<proteinExistence type="predicted"/>
<feature type="transmembrane region" description="Helical" evidence="1">
    <location>
        <begin position="249"/>
        <end position="266"/>
    </location>
</feature>
<evidence type="ECO:0000256" key="1">
    <source>
        <dbReference type="SAM" id="Phobius"/>
    </source>
</evidence>
<dbReference type="PANTHER" id="PTHR37422:SF13">
    <property type="entry name" value="LIPOPOLYSACCHARIDE BIOSYNTHESIS PROTEIN PA4999-RELATED"/>
    <property type="match status" value="1"/>
</dbReference>
<feature type="transmembrane region" description="Helical" evidence="1">
    <location>
        <begin position="344"/>
        <end position="364"/>
    </location>
</feature>
<feature type="transmembrane region" description="Helical" evidence="1">
    <location>
        <begin position="210"/>
        <end position="243"/>
    </location>
</feature>
<name>A0A1G7Z1B4_9FLAO</name>
<accession>A0A1G7Z1B4</accession>
<feature type="transmembrane region" description="Helical" evidence="1">
    <location>
        <begin position="9"/>
        <end position="28"/>
    </location>
</feature>
<keyword evidence="1" id="KW-0472">Membrane</keyword>
<sequence>MITTDFRKINFYTIGNLWFLILLLSFSYDKPILILTSLDRFNPRLSDVATILGVIWYFNFNAKFNIDNVVLSAYKKLVIWFTICTVFSILIYGFPLNIDAFSIYYLFKYYQELLVCYLVLCYMSVYEIPYERIFKILIIGGVFVALYSILEYLTPGDIEVEISPGKFVTKPNGFVWGPYTATYFQIANYSPIVGFITLAYAIYKKGLYKWALIAVSFLVFWPSLVSGSRTAIGFILVLFAIAFFKDVKFRVLIIVMLSTVVVYFGFNIDALYETILSSDSETIARMQRFEESGSHNSIEGRFEYVFVWFERFPMYVYNGILVPVFGGGFYVAPMNGAFRIGYGWHNIFIFAIEQAGVIGLILFIKFIKRGYAVIGNHIKKLEINSAKRQFVFAVFVIFIAMFVLGIGGSHTFWEGFSTGNFNLFRMVLITLATYGYVNTQNKDD</sequence>
<feature type="transmembrane region" description="Helical" evidence="1">
    <location>
        <begin position="183"/>
        <end position="203"/>
    </location>
</feature>
<dbReference type="STRING" id="262004.SAMN04489796_1011195"/>
<evidence type="ECO:0000313" key="2">
    <source>
        <dbReference type="EMBL" id="SDH02385.1"/>
    </source>
</evidence>
<feature type="transmembrane region" description="Helical" evidence="1">
    <location>
        <begin position="109"/>
        <end position="126"/>
    </location>
</feature>
<reference evidence="3" key="1">
    <citation type="submission" date="2016-10" db="EMBL/GenBank/DDBJ databases">
        <authorList>
            <person name="Varghese N."/>
            <person name="Submissions S."/>
        </authorList>
    </citation>
    <scope>NUCLEOTIDE SEQUENCE [LARGE SCALE GENOMIC DNA]</scope>
    <source>
        <strain evidence="3">DSM 15363</strain>
    </source>
</reference>
<feature type="transmembrane region" description="Helical" evidence="1">
    <location>
        <begin position="390"/>
        <end position="413"/>
    </location>
</feature>
<feature type="transmembrane region" description="Helical" evidence="1">
    <location>
        <begin position="133"/>
        <end position="150"/>
    </location>
</feature>
<gene>
    <name evidence="2" type="ORF">SAMN04489796_1011195</name>
</gene>
<dbReference type="InterPro" id="IPR051533">
    <property type="entry name" value="WaaL-like"/>
</dbReference>
<dbReference type="RefSeq" id="WP_092466633.1">
    <property type="nucleotide sequence ID" value="NZ_FNCZ01000001.1"/>
</dbReference>
<dbReference type="Proteomes" id="UP000199492">
    <property type="component" value="Unassembled WGS sequence"/>
</dbReference>